<dbReference type="PANTHER" id="PTHR43356">
    <property type="entry name" value="PHOSPHATE ACETYLTRANSFERASE"/>
    <property type="match status" value="1"/>
</dbReference>
<dbReference type="NCBIfam" id="TIGR00651">
    <property type="entry name" value="pta"/>
    <property type="match status" value="1"/>
</dbReference>
<dbReference type="AlphaFoldDB" id="A0A855XBX4"/>
<evidence type="ECO:0000256" key="6">
    <source>
        <dbReference type="ARBA" id="ARBA00022679"/>
    </source>
</evidence>
<dbReference type="EC" id="2.3.1.8" evidence="4"/>
<comment type="caution">
    <text evidence="10">The sequence shown here is derived from an EMBL/GenBank/DDBJ whole genome shotgun (WGS) entry which is preliminary data.</text>
</comment>
<dbReference type="EMBL" id="PQAP01000007">
    <property type="protein sequence ID" value="PWB75872.1"/>
    <property type="molecule type" value="Genomic_DNA"/>
</dbReference>
<accession>A0A855XBX4</accession>
<dbReference type="InterPro" id="IPR042112">
    <property type="entry name" value="P_AcTrfase_dom2"/>
</dbReference>
<keyword evidence="7" id="KW-0012">Acyltransferase</keyword>
<name>A0A855XBX4_9BACT</name>
<comment type="catalytic activity">
    <reaction evidence="1">
        <text>acetyl-CoA + phosphate = acetyl phosphate + CoA</text>
        <dbReference type="Rhea" id="RHEA:19521"/>
        <dbReference type="ChEBI" id="CHEBI:22191"/>
        <dbReference type="ChEBI" id="CHEBI:43474"/>
        <dbReference type="ChEBI" id="CHEBI:57287"/>
        <dbReference type="ChEBI" id="CHEBI:57288"/>
        <dbReference type="EC" id="2.3.1.8"/>
    </reaction>
</comment>
<evidence type="ECO:0000256" key="4">
    <source>
        <dbReference type="ARBA" id="ARBA00012707"/>
    </source>
</evidence>
<comment type="pathway">
    <text evidence="2">Metabolic intermediate biosynthesis; acetyl-CoA biosynthesis; acetyl-CoA from acetate: step 2/2.</text>
</comment>
<dbReference type="Pfam" id="PF01515">
    <property type="entry name" value="PTA_PTB"/>
    <property type="match status" value="1"/>
</dbReference>
<evidence type="ECO:0000256" key="1">
    <source>
        <dbReference type="ARBA" id="ARBA00000705"/>
    </source>
</evidence>
<dbReference type="Gene3D" id="3.40.50.10950">
    <property type="match status" value="1"/>
</dbReference>
<protein>
    <recommendedName>
        <fullName evidence="5">Phosphate acetyltransferase</fullName>
        <ecNumber evidence="4">2.3.1.8</ecNumber>
    </recommendedName>
    <alternativeName>
        <fullName evidence="8">Phosphotransacetylase</fullName>
    </alternativeName>
</protein>
<comment type="similarity">
    <text evidence="3">Belongs to the phosphate acetyltransferase and butyryltransferase family.</text>
</comment>
<keyword evidence="6 10" id="KW-0808">Transferase</keyword>
<evidence type="ECO:0000313" key="11">
    <source>
        <dbReference type="Proteomes" id="UP000250918"/>
    </source>
</evidence>
<dbReference type="InterPro" id="IPR004614">
    <property type="entry name" value="P_AcTrfase"/>
</dbReference>
<dbReference type="Proteomes" id="UP000250918">
    <property type="component" value="Unassembled WGS sequence"/>
</dbReference>
<dbReference type="InterPro" id="IPR012147">
    <property type="entry name" value="P_Ac_Bu_trans"/>
</dbReference>
<dbReference type="InterPro" id="IPR042113">
    <property type="entry name" value="P_AcTrfase_dom1"/>
</dbReference>
<evidence type="ECO:0000259" key="9">
    <source>
        <dbReference type="Pfam" id="PF01515"/>
    </source>
</evidence>
<dbReference type="PIRSF" id="PIRSF000428">
    <property type="entry name" value="P_Ac_trans"/>
    <property type="match status" value="1"/>
</dbReference>
<evidence type="ECO:0000313" key="10">
    <source>
        <dbReference type="EMBL" id="PWB75872.1"/>
    </source>
</evidence>
<dbReference type="InterPro" id="IPR002505">
    <property type="entry name" value="PTA_PTB"/>
</dbReference>
<organism evidence="10 11">
    <name type="scientific">candidate division GN15 bacterium</name>
    <dbReference type="NCBI Taxonomy" id="2072418"/>
    <lineage>
        <taxon>Bacteria</taxon>
        <taxon>candidate division GN15</taxon>
    </lineage>
</organism>
<dbReference type="PANTHER" id="PTHR43356:SF3">
    <property type="entry name" value="PHOSPHATE ACETYLTRANSFERASE"/>
    <property type="match status" value="1"/>
</dbReference>
<dbReference type="SUPFAM" id="SSF53659">
    <property type="entry name" value="Isocitrate/Isopropylmalate dehydrogenase-like"/>
    <property type="match status" value="1"/>
</dbReference>
<dbReference type="GO" id="GO:0008959">
    <property type="term" value="F:phosphate acetyltransferase activity"/>
    <property type="evidence" value="ECO:0007669"/>
    <property type="project" value="UniProtKB-EC"/>
</dbReference>
<gene>
    <name evidence="10" type="primary">pta</name>
    <name evidence="10" type="ORF">C3F09_01805</name>
</gene>
<sequence>MSLVDSIKEKAKAKGRTVVLPDATDPRAIKAAGKIVAEKMAKVILVGDEKKIEALARENGVALNGVPVMNPETSPDLKSFVEEFMEIRKAKGITEAEARKAMSTPLFFGAMLVRRDKADASVAGSISTTGDVLRAAIQVIGLKPGINTVSSCFLMTIPRFRDIQNKVFVFADCAVVPQPTAEQLASIAASSAETCKFLVGEEPRVAMLSFSTKGSAKHADVDKVLAAMEILKKDHPKLQVDGEFQLDAAIIPEVARSKAPGSAIAGTANVLIFPDLDSGNIGYKLTQRLAGATATGPVIQGLDKPANDLSRGCSVDDIVDVAAIATLLRG</sequence>
<proteinExistence type="inferred from homology"/>
<dbReference type="Gene3D" id="3.40.50.10750">
    <property type="entry name" value="Isocitrate/Isopropylmalate dehydrogenase-like"/>
    <property type="match status" value="1"/>
</dbReference>
<evidence type="ECO:0000256" key="3">
    <source>
        <dbReference type="ARBA" id="ARBA00005656"/>
    </source>
</evidence>
<reference evidence="10 11" key="1">
    <citation type="journal article" date="2018" name="ISME J.">
        <title>A methanotrophic archaeon couples anaerobic oxidation of methane to Fe(III) reduction.</title>
        <authorList>
            <person name="Cai C."/>
            <person name="Leu A.O."/>
            <person name="Xie G.J."/>
            <person name="Guo J."/>
            <person name="Feng Y."/>
            <person name="Zhao J.X."/>
            <person name="Tyson G.W."/>
            <person name="Yuan Z."/>
            <person name="Hu S."/>
        </authorList>
    </citation>
    <scope>NUCLEOTIDE SEQUENCE [LARGE SCALE GENOMIC DNA]</scope>
    <source>
        <strain evidence="10">FeB_12</strain>
    </source>
</reference>
<dbReference type="InterPro" id="IPR050500">
    <property type="entry name" value="Phos_Acetyltrans/Butyryltrans"/>
</dbReference>
<evidence type="ECO:0000256" key="7">
    <source>
        <dbReference type="ARBA" id="ARBA00023315"/>
    </source>
</evidence>
<evidence type="ECO:0000256" key="2">
    <source>
        <dbReference type="ARBA" id="ARBA00004989"/>
    </source>
</evidence>
<dbReference type="NCBIfam" id="NF007233">
    <property type="entry name" value="PRK09653.1"/>
    <property type="match status" value="1"/>
</dbReference>
<evidence type="ECO:0000256" key="5">
    <source>
        <dbReference type="ARBA" id="ARBA00021528"/>
    </source>
</evidence>
<evidence type="ECO:0000256" key="8">
    <source>
        <dbReference type="ARBA" id="ARBA00031108"/>
    </source>
</evidence>
<feature type="domain" description="Phosphate acetyl/butaryl transferase" evidence="9">
    <location>
        <begin position="3"/>
        <end position="325"/>
    </location>
</feature>